<evidence type="ECO:0000313" key="7">
    <source>
        <dbReference type="Proteomes" id="UP000018467"/>
    </source>
</evidence>
<dbReference type="Pfam" id="PF12777">
    <property type="entry name" value="MT"/>
    <property type="match status" value="1"/>
</dbReference>
<evidence type="ECO:0000256" key="2">
    <source>
        <dbReference type="SAM" id="Coils"/>
    </source>
</evidence>
<dbReference type="InterPro" id="IPR024743">
    <property type="entry name" value="Dynein_HC_stalk"/>
</dbReference>
<dbReference type="InterPro" id="IPR026983">
    <property type="entry name" value="DHC"/>
</dbReference>
<dbReference type="GeneTree" id="ENSGT00940000154959"/>
<sequence>MCKVFQESAQKLSERYYSQLRRYNYVTPTSYLELILTYKTLLTSKRAEIHTFRSRYLIGLEKLHFAASQVRRRSADPDAGRCRTVPDQKLLGDMKFLSSSKKPLIRTIYPAANIKEDPRPSSLEHPEFKPSLIKNVSSACEGLCKWVRAMEVYERVAKVVAPKKESLKEAEKEEAVQMQKLEVKRGELKEVQDRLQSLNDSLSAMIQKKKDLEDNIQLCSQKLIRAEKLIGGLGGEKDRWTEAARLLGIRYTNLTGDVLLSSGVECQRAWHELCKQKKVPCSDDFTLSTTPREPGADPGVADRWVTCGLLLHRQWHHRLQLSTLGQANKWIKNMEKANKLSVIKLSNSNYVRTLENAIQFGTPVLLENVGEELDAVQGVEYMKLGENIIEYSKDFRFYMTTGLRTPH</sequence>
<reference evidence="6" key="4">
    <citation type="submission" date="2025-09" db="UniProtKB">
        <authorList>
            <consortium name="Ensembl"/>
        </authorList>
    </citation>
    <scope>IDENTIFICATION</scope>
</reference>
<evidence type="ECO:0000259" key="4">
    <source>
        <dbReference type="Pfam" id="PF12780"/>
    </source>
</evidence>
<keyword evidence="2" id="KW-0175">Coiled coil</keyword>
<dbReference type="InterPro" id="IPR027417">
    <property type="entry name" value="P-loop_NTPase"/>
</dbReference>
<proteinExistence type="inferred from homology"/>
<dbReference type="Proteomes" id="UP000018467">
    <property type="component" value="Unassembled WGS sequence"/>
</dbReference>
<evidence type="ECO:0000259" key="3">
    <source>
        <dbReference type="Pfam" id="PF12777"/>
    </source>
</evidence>
<feature type="domain" description="Dynein heavy chain AAA module D4" evidence="4">
    <location>
        <begin position="1"/>
        <end position="41"/>
    </location>
</feature>
<reference evidence="6" key="3">
    <citation type="submission" date="2025-08" db="UniProtKB">
        <authorList>
            <consortium name="Ensembl"/>
        </authorList>
    </citation>
    <scope>IDENTIFICATION</scope>
</reference>
<dbReference type="GO" id="GO:0007018">
    <property type="term" value="P:microtubule-based movement"/>
    <property type="evidence" value="ECO:0007669"/>
    <property type="project" value="InterPro"/>
</dbReference>
<dbReference type="Ensembl" id="ENSAMXT00000031461.1">
    <property type="protein sequence ID" value="ENSAMXP00000042169.1"/>
    <property type="gene ID" value="ENSAMXG00000032581.1"/>
</dbReference>
<dbReference type="InterPro" id="IPR035706">
    <property type="entry name" value="AAA_9"/>
</dbReference>
<comment type="similarity">
    <text evidence="1">Belongs to the dynein heavy chain family.</text>
</comment>
<keyword evidence="7" id="KW-1185">Reference proteome</keyword>
<evidence type="ECO:0000313" key="6">
    <source>
        <dbReference type="Ensembl" id="ENSAMXP00000042169.1"/>
    </source>
</evidence>
<feature type="domain" description="Dynein heavy chain ATP-binding dynein motor region" evidence="5">
    <location>
        <begin position="322"/>
        <end position="407"/>
    </location>
</feature>
<evidence type="ECO:0000259" key="5">
    <source>
        <dbReference type="Pfam" id="PF12781"/>
    </source>
</evidence>
<dbReference type="GO" id="GO:0051959">
    <property type="term" value="F:dynein light intermediate chain binding"/>
    <property type="evidence" value="ECO:0007669"/>
    <property type="project" value="InterPro"/>
</dbReference>
<dbReference type="AlphaFoldDB" id="A0A3B1JLH3"/>
<dbReference type="GO" id="GO:0045505">
    <property type="term" value="F:dynein intermediate chain binding"/>
    <property type="evidence" value="ECO:0007669"/>
    <property type="project" value="InterPro"/>
</dbReference>
<dbReference type="GO" id="GO:0030286">
    <property type="term" value="C:dynein complex"/>
    <property type="evidence" value="ECO:0007669"/>
    <property type="project" value="InterPro"/>
</dbReference>
<dbReference type="InterPro" id="IPR024317">
    <property type="entry name" value="Dynein_heavy_chain_D4_dom"/>
</dbReference>
<dbReference type="Pfam" id="PF12781">
    <property type="entry name" value="AAA_9"/>
    <property type="match status" value="1"/>
</dbReference>
<name>A0A3B1JLH3_ASTMX</name>
<reference evidence="7" key="2">
    <citation type="journal article" date="2014" name="Nat. Commun.">
        <title>The cavefish genome reveals candidate genes for eye loss.</title>
        <authorList>
            <person name="McGaugh S.E."/>
            <person name="Gross J.B."/>
            <person name="Aken B."/>
            <person name="Blin M."/>
            <person name="Borowsky R."/>
            <person name="Chalopin D."/>
            <person name="Hinaux H."/>
            <person name="Jeffery W.R."/>
            <person name="Keene A."/>
            <person name="Ma L."/>
            <person name="Minx P."/>
            <person name="Murphy D."/>
            <person name="O'Quin K.E."/>
            <person name="Retaux S."/>
            <person name="Rohner N."/>
            <person name="Searle S.M."/>
            <person name="Stahl B.A."/>
            <person name="Tabin C."/>
            <person name="Volff J.N."/>
            <person name="Yoshizawa M."/>
            <person name="Warren W.C."/>
        </authorList>
    </citation>
    <scope>NUCLEOTIDE SEQUENCE [LARGE SCALE GENOMIC DNA]</scope>
    <source>
        <strain evidence="7">female</strain>
    </source>
</reference>
<accession>A0A3B1JLH3</accession>
<dbReference type="PANTHER" id="PTHR22878:SF71">
    <property type="entry name" value="DYNEIN, AXONEMAL, HEAVY CHAIN 3"/>
    <property type="match status" value="1"/>
</dbReference>
<dbReference type="Gene3D" id="3.40.50.300">
    <property type="entry name" value="P-loop containing nucleotide triphosphate hydrolases"/>
    <property type="match status" value="1"/>
</dbReference>
<reference evidence="7" key="1">
    <citation type="submission" date="2013-03" db="EMBL/GenBank/DDBJ databases">
        <authorList>
            <person name="Jeffery W."/>
            <person name="Warren W."/>
            <person name="Wilson R.K."/>
        </authorList>
    </citation>
    <scope>NUCLEOTIDE SEQUENCE</scope>
    <source>
        <strain evidence="7">female</strain>
    </source>
</reference>
<dbReference type="Gene3D" id="1.20.920.20">
    <property type="match status" value="2"/>
</dbReference>
<dbReference type="PANTHER" id="PTHR22878">
    <property type="entry name" value="DYNEIN HEAVY CHAIN 6, AXONEMAL-LIKE-RELATED"/>
    <property type="match status" value="1"/>
</dbReference>
<evidence type="ECO:0008006" key="8">
    <source>
        <dbReference type="Google" id="ProtNLM"/>
    </source>
</evidence>
<feature type="domain" description="Dynein heavy chain coiled coil stalk" evidence="3">
    <location>
        <begin position="123"/>
        <end position="262"/>
    </location>
</feature>
<organism evidence="6 7">
    <name type="scientific">Astyanax mexicanus</name>
    <name type="common">Blind cave fish</name>
    <name type="synonym">Astyanax fasciatus mexicanus</name>
    <dbReference type="NCBI Taxonomy" id="7994"/>
    <lineage>
        <taxon>Eukaryota</taxon>
        <taxon>Metazoa</taxon>
        <taxon>Chordata</taxon>
        <taxon>Craniata</taxon>
        <taxon>Vertebrata</taxon>
        <taxon>Euteleostomi</taxon>
        <taxon>Actinopterygii</taxon>
        <taxon>Neopterygii</taxon>
        <taxon>Teleostei</taxon>
        <taxon>Ostariophysi</taxon>
        <taxon>Characiformes</taxon>
        <taxon>Characoidei</taxon>
        <taxon>Acestrorhamphidae</taxon>
        <taxon>Acestrorhamphinae</taxon>
        <taxon>Astyanax</taxon>
    </lineage>
</organism>
<feature type="coiled-coil region" evidence="2">
    <location>
        <begin position="164"/>
        <end position="229"/>
    </location>
</feature>
<protein>
    <recommendedName>
        <fullName evidence="8">Dynein axonemal heavy chain 3</fullName>
    </recommendedName>
</protein>
<evidence type="ECO:0000256" key="1">
    <source>
        <dbReference type="ARBA" id="ARBA00008887"/>
    </source>
</evidence>
<dbReference type="Bgee" id="ENSAMXG00000032581">
    <property type="expression patterns" value="Expressed in olfactory epithelium and 3 other cell types or tissues"/>
</dbReference>
<dbReference type="Pfam" id="PF12780">
    <property type="entry name" value="AAA_8"/>
    <property type="match status" value="1"/>
</dbReference>